<name>A0A9X0CZM8_9CNID</name>
<sequence>MIYRVYSLKEEKADPPTPITWYPDELAWQINLTKKFIRKSSCMEKFHNFLVHETETILLLIQVVFVHVYLKLPSFLEESSYFICSV</sequence>
<accession>A0A9X0CZM8</accession>
<evidence type="ECO:0000313" key="2">
    <source>
        <dbReference type="Proteomes" id="UP001163046"/>
    </source>
</evidence>
<comment type="caution">
    <text evidence="1">The sequence shown here is derived from an EMBL/GenBank/DDBJ whole genome shotgun (WGS) entry which is preliminary data.</text>
</comment>
<reference evidence="1" key="1">
    <citation type="submission" date="2023-01" db="EMBL/GenBank/DDBJ databases">
        <title>Genome assembly of the deep-sea coral Lophelia pertusa.</title>
        <authorList>
            <person name="Herrera S."/>
            <person name="Cordes E."/>
        </authorList>
    </citation>
    <scope>NUCLEOTIDE SEQUENCE</scope>
    <source>
        <strain evidence="1">USNM1676648</strain>
        <tissue evidence="1">Polyp</tissue>
    </source>
</reference>
<dbReference type="Proteomes" id="UP001163046">
    <property type="component" value="Unassembled WGS sequence"/>
</dbReference>
<dbReference type="OrthoDB" id="6093671at2759"/>
<organism evidence="1 2">
    <name type="scientific">Desmophyllum pertusum</name>
    <dbReference type="NCBI Taxonomy" id="174260"/>
    <lineage>
        <taxon>Eukaryota</taxon>
        <taxon>Metazoa</taxon>
        <taxon>Cnidaria</taxon>
        <taxon>Anthozoa</taxon>
        <taxon>Hexacorallia</taxon>
        <taxon>Scleractinia</taxon>
        <taxon>Caryophylliina</taxon>
        <taxon>Caryophylliidae</taxon>
        <taxon>Desmophyllum</taxon>
    </lineage>
</organism>
<proteinExistence type="predicted"/>
<dbReference type="EC" id="2.1.1.203" evidence="1"/>
<keyword evidence="1" id="KW-0489">Methyltransferase</keyword>
<dbReference type="AlphaFoldDB" id="A0A9X0CZM8"/>
<keyword evidence="1" id="KW-0808">Transferase</keyword>
<gene>
    <name evidence="1" type="primary">NSUN2_2</name>
    <name evidence="1" type="ORF">OS493_001587</name>
</gene>
<dbReference type="EMBL" id="MU826350">
    <property type="protein sequence ID" value="KAJ7381450.1"/>
    <property type="molecule type" value="Genomic_DNA"/>
</dbReference>
<dbReference type="GO" id="GO:0032259">
    <property type="term" value="P:methylation"/>
    <property type="evidence" value="ECO:0007669"/>
    <property type="project" value="UniProtKB-KW"/>
</dbReference>
<dbReference type="GO" id="GO:0008168">
    <property type="term" value="F:methyltransferase activity"/>
    <property type="evidence" value="ECO:0007669"/>
    <property type="project" value="UniProtKB-KW"/>
</dbReference>
<protein>
    <submittedName>
        <fullName evidence="1">tRNA (Cytosine(34)-C(5))-methyltransferase</fullName>
        <ecNumber evidence="1">2.1.1.203</ecNumber>
    </submittedName>
</protein>
<evidence type="ECO:0000313" key="1">
    <source>
        <dbReference type="EMBL" id="KAJ7381450.1"/>
    </source>
</evidence>
<keyword evidence="2" id="KW-1185">Reference proteome</keyword>